<dbReference type="CDD" id="cd07381">
    <property type="entry name" value="MPP_CapA"/>
    <property type="match status" value="1"/>
</dbReference>
<dbReference type="InterPro" id="IPR052169">
    <property type="entry name" value="CW_Biosynth-Accessory"/>
</dbReference>
<feature type="compositionally biased region" description="Polar residues" evidence="2">
    <location>
        <begin position="59"/>
        <end position="76"/>
    </location>
</feature>
<proteinExistence type="inferred from homology"/>
<feature type="compositionally biased region" description="Low complexity" evidence="2">
    <location>
        <begin position="42"/>
        <end position="51"/>
    </location>
</feature>
<reference evidence="5" key="1">
    <citation type="journal article" date="2019" name="Int. J. Syst. Evol. Microbiol.">
        <title>The Global Catalogue of Microorganisms (GCM) 10K type strain sequencing project: providing services to taxonomists for standard genome sequencing and annotation.</title>
        <authorList>
            <consortium name="The Broad Institute Genomics Platform"/>
            <consortium name="The Broad Institute Genome Sequencing Center for Infectious Disease"/>
            <person name="Wu L."/>
            <person name="Ma J."/>
        </authorList>
    </citation>
    <scope>NUCLEOTIDE SEQUENCE [LARGE SCALE GENOMIC DNA]</scope>
    <source>
        <strain evidence="5">KCTC 12907</strain>
    </source>
</reference>
<evidence type="ECO:0000256" key="1">
    <source>
        <dbReference type="ARBA" id="ARBA00005662"/>
    </source>
</evidence>
<dbReference type="InterPro" id="IPR019079">
    <property type="entry name" value="Capsule_synth_CapA"/>
</dbReference>
<dbReference type="Proteomes" id="UP001596378">
    <property type="component" value="Unassembled WGS sequence"/>
</dbReference>
<evidence type="ECO:0000259" key="3">
    <source>
        <dbReference type="SMART" id="SM00854"/>
    </source>
</evidence>
<accession>A0ABW2F5F5</accession>
<dbReference type="PROSITE" id="PS51257">
    <property type="entry name" value="PROKAR_LIPOPROTEIN"/>
    <property type="match status" value="1"/>
</dbReference>
<organism evidence="4 5">
    <name type="scientific">Cohnella cellulosilytica</name>
    <dbReference type="NCBI Taxonomy" id="986710"/>
    <lineage>
        <taxon>Bacteria</taxon>
        <taxon>Bacillati</taxon>
        <taxon>Bacillota</taxon>
        <taxon>Bacilli</taxon>
        <taxon>Bacillales</taxon>
        <taxon>Paenibacillaceae</taxon>
        <taxon>Cohnella</taxon>
    </lineage>
</organism>
<dbReference type="PANTHER" id="PTHR33393">
    <property type="entry name" value="POLYGLUTAMINE SYNTHESIS ACCESSORY PROTEIN RV0574C-RELATED"/>
    <property type="match status" value="1"/>
</dbReference>
<comment type="caution">
    <text evidence="4">The sequence shown here is derived from an EMBL/GenBank/DDBJ whole genome shotgun (WGS) entry which is preliminary data.</text>
</comment>
<feature type="domain" description="Capsule synthesis protein CapA" evidence="3">
    <location>
        <begin position="102"/>
        <end position="357"/>
    </location>
</feature>
<comment type="similarity">
    <text evidence="1">Belongs to the CapA family.</text>
</comment>
<dbReference type="SUPFAM" id="SSF56300">
    <property type="entry name" value="Metallo-dependent phosphatases"/>
    <property type="match status" value="1"/>
</dbReference>
<evidence type="ECO:0000256" key="2">
    <source>
        <dbReference type="SAM" id="MobiDB-lite"/>
    </source>
</evidence>
<dbReference type="InterPro" id="IPR029052">
    <property type="entry name" value="Metallo-depent_PP-like"/>
</dbReference>
<dbReference type="SMART" id="SM00854">
    <property type="entry name" value="PGA_cap"/>
    <property type="match status" value="1"/>
</dbReference>
<dbReference type="EMBL" id="JBHTAI010000001">
    <property type="protein sequence ID" value="MFC7147150.1"/>
    <property type="molecule type" value="Genomic_DNA"/>
</dbReference>
<dbReference type="Gene3D" id="3.60.21.10">
    <property type="match status" value="1"/>
</dbReference>
<dbReference type="Pfam" id="PF09587">
    <property type="entry name" value="PGA_cap"/>
    <property type="match status" value="1"/>
</dbReference>
<evidence type="ECO:0000313" key="4">
    <source>
        <dbReference type="EMBL" id="MFC7147150.1"/>
    </source>
</evidence>
<dbReference type="PANTHER" id="PTHR33393:SF12">
    <property type="entry name" value="CAPSULE BIOSYNTHESIS PROTEIN CAPA"/>
    <property type="match status" value="1"/>
</dbReference>
<dbReference type="RefSeq" id="WP_378047049.1">
    <property type="nucleotide sequence ID" value="NZ_JBHMDN010000012.1"/>
</dbReference>
<evidence type="ECO:0000313" key="5">
    <source>
        <dbReference type="Proteomes" id="UP001596378"/>
    </source>
</evidence>
<protein>
    <submittedName>
        <fullName evidence="4">CapA family protein</fullName>
    </submittedName>
</protein>
<keyword evidence="5" id="KW-1185">Reference proteome</keyword>
<sequence length="449" mass="48812">MRQEIKATPLGKTYVSLLGISLLTLALTACASDFSRALPSPSAPIASATSSPPDPAGSNGTESNSPGSNPEETNVPGSEPEESNSQGSSGPFPAEPETTEATLLAVGDIMVHTPQLPAYYDKASDSYDFTPWFSQVKPILTRGDWVVGNLETPIAGKDLKFTGYPRFNAPNELATAIRDAGIQLVSTANNHSLDRGVPGVARTLATVRKAGLVPFGTSESKADRNRTVIEERNGIRMGFLSYTYGTNGIPIPAGKEYAVNLIDRGVIKRDIAKLRQSGVDAVTVCMHFGVEYQRMPNSDQTDLARELVGAGADLILGSHPHVVQPYQEIAVTADKSFDGTPRRGIVIYSLGNFISNQTGDWKDVGVIFGVRLTKTVHPDGTSQLEWDNITTEPTWVHIVWKNKQRHYTVIPLPTELKRRSFAELTAKDYEKMQKTQTSIHKHLRKLIAS</sequence>
<feature type="region of interest" description="Disordered" evidence="2">
    <location>
        <begin position="42"/>
        <end position="96"/>
    </location>
</feature>
<gene>
    <name evidence="4" type="ORF">ACFQMJ_01270</name>
</gene>
<name>A0ABW2F5F5_9BACL</name>